<dbReference type="InterPro" id="IPR012934">
    <property type="entry name" value="Znf_AD"/>
</dbReference>
<dbReference type="PROSITE" id="PS51915">
    <property type="entry name" value="ZAD"/>
    <property type="match status" value="1"/>
</dbReference>
<feature type="binding site" evidence="1">
    <location>
        <position position="13"/>
    </location>
    <ligand>
        <name>Zn(2+)</name>
        <dbReference type="ChEBI" id="CHEBI:29105"/>
    </ligand>
</feature>
<organism evidence="3 4">
    <name type="scientific">Ladona fulva</name>
    <name type="common">Scarce chaser dragonfly</name>
    <name type="synonym">Libellula fulva</name>
    <dbReference type="NCBI Taxonomy" id="123851"/>
    <lineage>
        <taxon>Eukaryota</taxon>
        <taxon>Metazoa</taxon>
        <taxon>Ecdysozoa</taxon>
        <taxon>Arthropoda</taxon>
        <taxon>Hexapoda</taxon>
        <taxon>Insecta</taxon>
        <taxon>Pterygota</taxon>
        <taxon>Palaeoptera</taxon>
        <taxon>Odonata</taxon>
        <taxon>Epiprocta</taxon>
        <taxon>Anisoptera</taxon>
        <taxon>Libelluloidea</taxon>
        <taxon>Libellulidae</taxon>
        <taxon>Ladona</taxon>
    </lineage>
</organism>
<keyword evidence="1" id="KW-0479">Metal-binding</keyword>
<name>A0A8K0KE87_LADFU</name>
<feature type="binding site" evidence="1">
    <location>
        <position position="60"/>
    </location>
    <ligand>
        <name>Zn(2+)</name>
        <dbReference type="ChEBI" id="CHEBI:29105"/>
    </ligand>
</feature>
<evidence type="ECO:0000313" key="4">
    <source>
        <dbReference type="Proteomes" id="UP000792457"/>
    </source>
</evidence>
<dbReference type="GO" id="GO:0008270">
    <property type="term" value="F:zinc ion binding"/>
    <property type="evidence" value="ECO:0007669"/>
    <property type="project" value="UniProtKB-UniRule"/>
</dbReference>
<protein>
    <recommendedName>
        <fullName evidence="2">ZAD domain-containing protein</fullName>
    </recommendedName>
</protein>
<feature type="domain" description="ZAD" evidence="2">
    <location>
        <begin position="8"/>
        <end position="84"/>
    </location>
</feature>
<dbReference type="OrthoDB" id="6077919at2759"/>
<accession>A0A8K0KE87</accession>
<feature type="non-terminal residue" evidence="3">
    <location>
        <position position="1"/>
    </location>
</feature>
<dbReference type="Pfam" id="PF07776">
    <property type="entry name" value="zf-AD"/>
    <property type="match status" value="1"/>
</dbReference>
<dbReference type="AlphaFoldDB" id="A0A8K0KE87"/>
<reference evidence="3" key="1">
    <citation type="submission" date="2013-04" db="EMBL/GenBank/DDBJ databases">
        <authorList>
            <person name="Qu J."/>
            <person name="Murali S.C."/>
            <person name="Bandaranaike D."/>
            <person name="Bellair M."/>
            <person name="Blankenburg K."/>
            <person name="Chao H."/>
            <person name="Dinh H."/>
            <person name="Doddapaneni H."/>
            <person name="Downs B."/>
            <person name="Dugan-Rocha S."/>
            <person name="Elkadiri S."/>
            <person name="Gnanaolivu R.D."/>
            <person name="Hernandez B."/>
            <person name="Javaid M."/>
            <person name="Jayaseelan J.C."/>
            <person name="Lee S."/>
            <person name="Li M."/>
            <person name="Ming W."/>
            <person name="Munidasa M."/>
            <person name="Muniz J."/>
            <person name="Nguyen L."/>
            <person name="Ongeri F."/>
            <person name="Osuji N."/>
            <person name="Pu L.-L."/>
            <person name="Puazo M."/>
            <person name="Qu C."/>
            <person name="Quiroz J."/>
            <person name="Raj R."/>
            <person name="Weissenberger G."/>
            <person name="Xin Y."/>
            <person name="Zou X."/>
            <person name="Han Y."/>
            <person name="Richards S."/>
            <person name="Worley K."/>
            <person name="Muzny D."/>
            <person name="Gibbs R."/>
        </authorList>
    </citation>
    <scope>NUCLEOTIDE SEQUENCE</scope>
    <source>
        <strain evidence="3">Sampled in the wild</strain>
    </source>
</reference>
<feature type="binding site" evidence="1">
    <location>
        <position position="57"/>
    </location>
    <ligand>
        <name>Zn(2+)</name>
        <dbReference type="ChEBI" id="CHEBI:29105"/>
    </ligand>
</feature>
<dbReference type="GO" id="GO:0005634">
    <property type="term" value="C:nucleus"/>
    <property type="evidence" value="ECO:0007669"/>
    <property type="project" value="InterPro"/>
</dbReference>
<keyword evidence="4" id="KW-1185">Reference proteome</keyword>
<dbReference type="Proteomes" id="UP000792457">
    <property type="component" value="Unassembled WGS sequence"/>
</dbReference>
<evidence type="ECO:0000313" key="3">
    <source>
        <dbReference type="EMBL" id="KAG8233357.1"/>
    </source>
</evidence>
<evidence type="ECO:0000256" key="1">
    <source>
        <dbReference type="PROSITE-ProRule" id="PRU01263"/>
    </source>
</evidence>
<dbReference type="SMART" id="SM00868">
    <property type="entry name" value="zf-AD"/>
    <property type="match status" value="1"/>
</dbReference>
<sequence>MNETDSKQLCRICLSESSLCSNIFVGQSSDENQIYEVINYVYDLDISIDDGLSEYVCQECLRIIKEFEIYKRNAHRSKKELILLREKNNVFIKVEVEDYLGSTDSQVAADGRIHESQMDIHGSGIYENASLEDEEMKGGLNSNDIQVMQKERLGFYDSAMRPQLSSRLSDVHCSRINYMEYHESEIMDKNPSIKQEPEE</sequence>
<dbReference type="EMBL" id="KZ308713">
    <property type="protein sequence ID" value="KAG8233357.1"/>
    <property type="molecule type" value="Genomic_DNA"/>
</dbReference>
<comment type="caution">
    <text evidence="3">The sequence shown here is derived from an EMBL/GenBank/DDBJ whole genome shotgun (WGS) entry which is preliminary data.</text>
</comment>
<dbReference type="Gene3D" id="3.40.1800.20">
    <property type="match status" value="1"/>
</dbReference>
<gene>
    <name evidence="3" type="ORF">J437_LFUL005818</name>
</gene>
<evidence type="ECO:0000259" key="2">
    <source>
        <dbReference type="PROSITE" id="PS51915"/>
    </source>
</evidence>
<keyword evidence="1" id="KW-0862">Zinc</keyword>
<keyword evidence="1" id="KW-0863">Zinc-finger</keyword>
<proteinExistence type="predicted"/>
<dbReference type="SUPFAM" id="SSF57716">
    <property type="entry name" value="Glucocorticoid receptor-like (DNA-binding domain)"/>
    <property type="match status" value="1"/>
</dbReference>
<feature type="binding site" evidence="1">
    <location>
        <position position="10"/>
    </location>
    <ligand>
        <name>Zn(2+)</name>
        <dbReference type="ChEBI" id="CHEBI:29105"/>
    </ligand>
</feature>
<reference evidence="3" key="2">
    <citation type="submission" date="2017-10" db="EMBL/GenBank/DDBJ databases">
        <title>Ladona fulva Genome sequencing and assembly.</title>
        <authorList>
            <person name="Murali S."/>
            <person name="Richards S."/>
            <person name="Bandaranaike D."/>
            <person name="Bellair M."/>
            <person name="Blankenburg K."/>
            <person name="Chao H."/>
            <person name="Dinh H."/>
            <person name="Doddapaneni H."/>
            <person name="Dugan-Rocha S."/>
            <person name="Elkadiri S."/>
            <person name="Gnanaolivu R."/>
            <person name="Hernandez B."/>
            <person name="Skinner E."/>
            <person name="Javaid M."/>
            <person name="Lee S."/>
            <person name="Li M."/>
            <person name="Ming W."/>
            <person name="Munidasa M."/>
            <person name="Muniz J."/>
            <person name="Nguyen L."/>
            <person name="Hughes D."/>
            <person name="Osuji N."/>
            <person name="Pu L.-L."/>
            <person name="Puazo M."/>
            <person name="Qu C."/>
            <person name="Quiroz J."/>
            <person name="Raj R."/>
            <person name="Weissenberger G."/>
            <person name="Xin Y."/>
            <person name="Zou X."/>
            <person name="Han Y."/>
            <person name="Worley K."/>
            <person name="Muzny D."/>
            <person name="Gibbs R."/>
        </authorList>
    </citation>
    <scope>NUCLEOTIDE SEQUENCE</scope>
    <source>
        <strain evidence="3">Sampled in the wild</strain>
    </source>
</reference>